<evidence type="ECO:0000256" key="3">
    <source>
        <dbReference type="ARBA" id="ARBA00018074"/>
    </source>
</evidence>
<dbReference type="Proteomes" id="UP001165289">
    <property type="component" value="Unassembled WGS sequence"/>
</dbReference>
<evidence type="ECO:0000256" key="10">
    <source>
        <dbReference type="RuleBase" id="RU364027"/>
    </source>
</evidence>
<feature type="transmembrane region" description="Helical" evidence="10">
    <location>
        <begin position="436"/>
        <end position="455"/>
    </location>
</feature>
<keyword evidence="13" id="KW-1185">Reference proteome</keyword>
<reference evidence="12 13" key="1">
    <citation type="journal article" date="2023" name="BMC Biol.">
        <title>The compact genome of the sponge Oopsacas minuta (Hexactinellida) is lacking key metazoan core genes.</title>
        <authorList>
            <person name="Santini S."/>
            <person name="Schenkelaars Q."/>
            <person name="Jourda C."/>
            <person name="Duchesne M."/>
            <person name="Belahbib H."/>
            <person name="Rocher C."/>
            <person name="Selva M."/>
            <person name="Riesgo A."/>
            <person name="Vervoort M."/>
            <person name="Leys S.P."/>
            <person name="Kodjabachian L."/>
            <person name="Le Bivic A."/>
            <person name="Borchiellini C."/>
            <person name="Claverie J.M."/>
            <person name="Renard E."/>
        </authorList>
    </citation>
    <scope>NUCLEOTIDE SEQUENCE [LARGE SCALE GENOMIC DNA]</scope>
    <source>
        <strain evidence="12">SPO-2</strain>
    </source>
</reference>
<evidence type="ECO:0000313" key="12">
    <source>
        <dbReference type="EMBL" id="KAI6652153.1"/>
    </source>
</evidence>
<keyword evidence="5 10" id="KW-0812">Transmembrane</keyword>
<dbReference type="GO" id="GO:0061709">
    <property type="term" value="P:reticulophagy"/>
    <property type="evidence" value="ECO:0007669"/>
    <property type="project" value="TreeGrafter"/>
</dbReference>
<feature type="region of interest" description="Disordered" evidence="11">
    <location>
        <begin position="673"/>
        <end position="698"/>
    </location>
</feature>
<organism evidence="12 13">
    <name type="scientific">Oopsacas minuta</name>
    <dbReference type="NCBI Taxonomy" id="111878"/>
    <lineage>
        <taxon>Eukaryota</taxon>
        <taxon>Metazoa</taxon>
        <taxon>Porifera</taxon>
        <taxon>Hexactinellida</taxon>
        <taxon>Hexasterophora</taxon>
        <taxon>Lyssacinosida</taxon>
        <taxon>Leucopsacidae</taxon>
        <taxon>Oopsacas</taxon>
    </lineage>
</organism>
<keyword evidence="8 10" id="KW-0445">Lipid transport</keyword>
<dbReference type="PANTHER" id="PTHR13038:SF10">
    <property type="entry name" value="AUTOPHAGY-RELATED PROTEIN 9"/>
    <property type="match status" value="1"/>
</dbReference>
<comment type="similarity">
    <text evidence="2 10">Belongs to the ATG9 family.</text>
</comment>
<accession>A0AAV7JT45</accession>
<keyword evidence="7 10" id="KW-0072">Autophagy</keyword>
<dbReference type="GO" id="GO:0034497">
    <property type="term" value="P:protein localization to phagophore assembly site"/>
    <property type="evidence" value="ECO:0007669"/>
    <property type="project" value="TreeGrafter"/>
</dbReference>
<dbReference type="Pfam" id="PF04109">
    <property type="entry name" value="ATG9"/>
    <property type="match status" value="1"/>
</dbReference>
<dbReference type="EMBL" id="JAKMXF010000299">
    <property type="protein sequence ID" value="KAI6652153.1"/>
    <property type="molecule type" value="Genomic_DNA"/>
</dbReference>
<evidence type="ECO:0000256" key="5">
    <source>
        <dbReference type="ARBA" id="ARBA00022692"/>
    </source>
</evidence>
<feature type="transmembrane region" description="Helical" evidence="10">
    <location>
        <begin position="183"/>
        <end position="203"/>
    </location>
</feature>
<keyword evidence="9 10" id="KW-0472">Membrane</keyword>
<evidence type="ECO:0000313" key="13">
    <source>
        <dbReference type="Proteomes" id="UP001165289"/>
    </source>
</evidence>
<dbReference type="GO" id="GO:0034727">
    <property type="term" value="P:piecemeal microautophagy of the nucleus"/>
    <property type="evidence" value="ECO:0007669"/>
    <property type="project" value="TreeGrafter"/>
</dbReference>
<feature type="transmembrane region" description="Helical" evidence="10">
    <location>
        <begin position="467"/>
        <end position="486"/>
    </location>
</feature>
<feature type="transmembrane region" description="Helical" evidence="10">
    <location>
        <begin position="351"/>
        <end position="375"/>
    </location>
</feature>
<evidence type="ECO:0000256" key="8">
    <source>
        <dbReference type="ARBA" id="ARBA00023055"/>
    </source>
</evidence>
<comment type="function">
    <text evidence="10">Phospholipid scramblase involved in autophagy. Cycles between the preautophagosomal structure/phagophore assembly site (PAS) and the cytoplasmic vesicle pool and supplies membrane for the growing autophagosome. Lipid scramblase activity plays a key role in preautophagosomal structure/phagophore assembly by distributing the phospholipids that arrive through ATG2 from the cytoplasmic to the luminal leaflet of the bilayer, thereby driving autophagosomal membrane expansion.</text>
</comment>
<dbReference type="GO" id="GO:0006869">
    <property type="term" value="P:lipid transport"/>
    <property type="evidence" value="ECO:0007669"/>
    <property type="project" value="UniProtKB-KW"/>
</dbReference>
<evidence type="ECO:0000256" key="4">
    <source>
        <dbReference type="ARBA" id="ARBA00022448"/>
    </source>
</evidence>
<comment type="subcellular location">
    <subcellularLocation>
        <location evidence="1 10">Preautophagosomal structure membrane</location>
        <topology evidence="1 10">Multi-pass membrane protein</topology>
    </subcellularLocation>
</comment>
<evidence type="ECO:0000256" key="1">
    <source>
        <dbReference type="ARBA" id="ARBA00004511"/>
    </source>
</evidence>
<gene>
    <name evidence="12" type="ORF">LOD99_7170</name>
</gene>
<evidence type="ECO:0000256" key="2">
    <source>
        <dbReference type="ARBA" id="ARBA00006185"/>
    </source>
</evidence>
<evidence type="ECO:0000256" key="11">
    <source>
        <dbReference type="SAM" id="MobiDB-lite"/>
    </source>
</evidence>
<dbReference type="GO" id="GO:0005776">
    <property type="term" value="C:autophagosome"/>
    <property type="evidence" value="ECO:0007669"/>
    <property type="project" value="TreeGrafter"/>
</dbReference>
<dbReference type="AlphaFoldDB" id="A0AAV7JT45"/>
<protein>
    <recommendedName>
        <fullName evidence="3 10">Autophagy-related protein 9</fullName>
    </recommendedName>
</protein>
<dbReference type="GO" id="GO:0034045">
    <property type="term" value="C:phagophore assembly site membrane"/>
    <property type="evidence" value="ECO:0007669"/>
    <property type="project" value="UniProtKB-SubCell"/>
</dbReference>
<keyword evidence="4 10" id="KW-0813">Transport</keyword>
<dbReference type="InterPro" id="IPR007241">
    <property type="entry name" value="Autophagy-rel_prot_9"/>
</dbReference>
<sequence length="801" mass="92950">MSDKDYDLPKPSPWPGIDFNFRSIKDSFSRFIPHKDVPYTQVISEPEDDGFNVTIKQHSATMDHEQGVRLSEHDDQPPSFHSVGGIGNKSVPADSSSIRWERNLNRWKHVKDLDDFFTRIYFFWIEGGYFPLVVSQFLDLFQFLFIFFMIIFLISCVDYAKLVQPSNPENKFNTLDFIQLNNLLNPPLSVIILLLFGIPFWIWRTFKAIYKAIIYLDIRNFYKSALGLDPSKIRNYPWTLIVERLQTFQQEGDGYSLLIKKREMSSLDVYHRILRFENFIVAMVNRKLLPMHFRVPILGKQIFCSQMLLKNYTWILFTAPGSLFHPRYRILDEVRSPLNKDLVVKKLSNRIAYFALFNLLLFPFVLMYQFFYSIFSYADLARKNPSAMGLRLWSLPAKLEYQHFNELQHEQQQRLSRAYVPAKNYLQLYSSPVINLLARHFGFIAGALLALLLFFGFLNENVFFTEYLIKIGSVLGIVVAVCRVLVPPEDLLYEEPKLLLAEVLKHVHYMPDDWKLHPEAQEVMKQFSQLFQFRAILIFHELLSPILTPFILYFALRKRSSEIIDFFRQFTVDVEGLGDVCSFAQLDLQRHGDVEWVQVEETSQLPRQDSDIHIMEAPSSSIAKNGKTELSLLSFSVRNPSWKPPTQSHILLKHLRDDLPVFNSDMIRSTLSDPTNTLPMLDPSNYIQPPPKSTNSSTYQEMQTSRQIMALHRMHETQSSFKPTSSMFFGNWNMPFLPPQSPANSIVSETEIVDPSNRQTPLLSTPVLNSELCDLTEPLIASLDNKVLSNSPRHLSTSNDK</sequence>
<proteinExistence type="inferred from homology"/>
<evidence type="ECO:0000256" key="6">
    <source>
        <dbReference type="ARBA" id="ARBA00022989"/>
    </source>
</evidence>
<feature type="transmembrane region" description="Helical" evidence="10">
    <location>
        <begin position="140"/>
        <end position="163"/>
    </location>
</feature>
<feature type="region of interest" description="Disordered" evidence="11">
    <location>
        <begin position="70"/>
        <end position="89"/>
    </location>
</feature>
<comment type="caution">
    <text evidence="12">The sequence shown here is derived from an EMBL/GenBank/DDBJ whole genome shotgun (WGS) entry which is preliminary data.</text>
</comment>
<name>A0AAV7JT45_9METZ</name>
<keyword evidence="6 10" id="KW-1133">Transmembrane helix</keyword>
<dbReference type="GO" id="GO:0000422">
    <property type="term" value="P:autophagy of mitochondrion"/>
    <property type="evidence" value="ECO:0007669"/>
    <property type="project" value="TreeGrafter"/>
</dbReference>
<feature type="transmembrane region" description="Helical" evidence="10">
    <location>
        <begin position="533"/>
        <end position="556"/>
    </location>
</feature>
<evidence type="ECO:0000256" key="7">
    <source>
        <dbReference type="ARBA" id="ARBA00023006"/>
    </source>
</evidence>
<evidence type="ECO:0000256" key="9">
    <source>
        <dbReference type="ARBA" id="ARBA00023136"/>
    </source>
</evidence>
<dbReference type="PANTHER" id="PTHR13038">
    <property type="entry name" value="APG9 AUTOPHAGY 9"/>
    <property type="match status" value="1"/>
</dbReference>